<comment type="similarity">
    <text evidence="1 5">Belongs to the metallo-dependent hydrolases superfamily. CpsB/CapC family.</text>
</comment>
<keyword evidence="7" id="KW-1185">Reference proteome</keyword>
<dbReference type="Pfam" id="PF19567">
    <property type="entry name" value="CpsB_CapC"/>
    <property type="match status" value="1"/>
</dbReference>
<comment type="caution">
    <text evidence="6">The sequence shown here is derived from an EMBL/GenBank/DDBJ whole genome shotgun (WGS) entry which is preliminary data.</text>
</comment>
<dbReference type="EMBL" id="JASTZU010000001">
    <property type="protein sequence ID" value="MDL4838948.1"/>
    <property type="molecule type" value="Genomic_DNA"/>
</dbReference>
<dbReference type="SUPFAM" id="SSF89550">
    <property type="entry name" value="PHP domain-like"/>
    <property type="match status" value="1"/>
</dbReference>
<dbReference type="PIRSF" id="PIRSF016557">
    <property type="entry name" value="Caps_synth_CpsB"/>
    <property type="match status" value="1"/>
</dbReference>
<evidence type="ECO:0000256" key="5">
    <source>
        <dbReference type="PIRNR" id="PIRNR016557"/>
    </source>
</evidence>
<evidence type="ECO:0000313" key="6">
    <source>
        <dbReference type="EMBL" id="MDL4838948.1"/>
    </source>
</evidence>
<dbReference type="EC" id="3.1.3.48" evidence="5"/>
<protein>
    <recommendedName>
        <fullName evidence="5">Tyrosine-protein phosphatase</fullName>
        <ecNumber evidence="5">3.1.3.48</ecNumber>
    </recommendedName>
</protein>
<evidence type="ECO:0000313" key="7">
    <source>
        <dbReference type="Proteomes" id="UP001235343"/>
    </source>
</evidence>
<accession>A0ABT7KZP8</accession>
<dbReference type="InterPro" id="IPR016195">
    <property type="entry name" value="Pol/histidinol_Pase-like"/>
</dbReference>
<name>A0ABT7KZP8_9BACI</name>
<organism evidence="6 7">
    <name type="scientific">Aquibacillus rhizosphaerae</name>
    <dbReference type="NCBI Taxonomy" id="3051431"/>
    <lineage>
        <taxon>Bacteria</taxon>
        <taxon>Bacillati</taxon>
        <taxon>Bacillota</taxon>
        <taxon>Bacilli</taxon>
        <taxon>Bacillales</taxon>
        <taxon>Bacillaceae</taxon>
        <taxon>Aquibacillus</taxon>
    </lineage>
</organism>
<evidence type="ECO:0000256" key="1">
    <source>
        <dbReference type="ARBA" id="ARBA00005750"/>
    </source>
</evidence>
<sequence>MIDVHCNILPGADDGSRHMEESVAMAKEAINQGIDTVIATPHHMDGKYHNFKHEILKYVKDLNDRLQSEGIPLTVLPGQNIRIYGELLDSFKQDHLLELNENSGYLMIELPINHIPQYTNQLIFDLQIQGYRPIIVHPELHEQFIDDPNPLYELVKNGALVQIGAGSIIGKNGKKVQKFVHQLINANLAHFLGSEAHDHNNYSFQQAVREVRKKYGNGTVYLFTENALLLIKGETVIADQPTRIKKKKILGLI</sequence>
<proteinExistence type="inferred from homology"/>
<dbReference type="InterPro" id="IPR016667">
    <property type="entry name" value="Caps_polysacc_synth_CpsB/CapC"/>
</dbReference>
<reference evidence="6 7" key="1">
    <citation type="submission" date="2023-06" db="EMBL/GenBank/DDBJ databases">
        <title>Aquibacillus rhizosphaerae LR5S19.</title>
        <authorList>
            <person name="Sun J.-Q."/>
        </authorList>
    </citation>
    <scope>NUCLEOTIDE SEQUENCE [LARGE SCALE GENOMIC DNA]</scope>
    <source>
        <strain evidence="6 7">LR5S19</strain>
    </source>
</reference>
<gene>
    <name evidence="6" type="ORF">QQS35_00470</name>
</gene>
<comment type="catalytic activity">
    <reaction evidence="4 5">
        <text>O-phospho-L-tyrosyl-[protein] + H2O = L-tyrosyl-[protein] + phosphate</text>
        <dbReference type="Rhea" id="RHEA:10684"/>
        <dbReference type="Rhea" id="RHEA-COMP:10136"/>
        <dbReference type="Rhea" id="RHEA-COMP:20101"/>
        <dbReference type="ChEBI" id="CHEBI:15377"/>
        <dbReference type="ChEBI" id="CHEBI:43474"/>
        <dbReference type="ChEBI" id="CHEBI:46858"/>
        <dbReference type="ChEBI" id="CHEBI:61978"/>
        <dbReference type="EC" id="3.1.3.48"/>
    </reaction>
</comment>
<dbReference type="Gene3D" id="3.20.20.140">
    <property type="entry name" value="Metal-dependent hydrolases"/>
    <property type="match status" value="1"/>
</dbReference>
<keyword evidence="3 5" id="KW-0904">Protein phosphatase</keyword>
<dbReference type="PANTHER" id="PTHR39181">
    <property type="entry name" value="TYROSINE-PROTEIN PHOSPHATASE YWQE"/>
    <property type="match status" value="1"/>
</dbReference>
<dbReference type="Proteomes" id="UP001235343">
    <property type="component" value="Unassembled WGS sequence"/>
</dbReference>
<evidence type="ECO:0000256" key="4">
    <source>
        <dbReference type="ARBA" id="ARBA00051722"/>
    </source>
</evidence>
<dbReference type="PANTHER" id="PTHR39181:SF1">
    <property type="entry name" value="TYROSINE-PROTEIN PHOSPHATASE YWQE"/>
    <property type="match status" value="1"/>
</dbReference>
<keyword evidence="2 5" id="KW-0378">Hydrolase</keyword>
<evidence type="ECO:0000256" key="3">
    <source>
        <dbReference type="ARBA" id="ARBA00022912"/>
    </source>
</evidence>
<evidence type="ECO:0000256" key="2">
    <source>
        <dbReference type="ARBA" id="ARBA00022801"/>
    </source>
</evidence>